<feature type="region of interest" description="Disordered" evidence="1">
    <location>
        <begin position="82"/>
        <end position="107"/>
    </location>
</feature>
<protein>
    <submittedName>
        <fullName evidence="2">Putative secreted peptide</fullName>
    </submittedName>
</protein>
<dbReference type="AlphaFoldDB" id="A0A2M3ZVK8"/>
<proteinExistence type="predicted"/>
<feature type="compositionally biased region" description="Basic residues" evidence="1">
    <location>
        <begin position="85"/>
        <end position="107"/>
    </location>
</feature>
<sequence length="107" mass="12313">MPQRVPALPQRMDRTLPVLLSCTVAFRMVRAVLPLISTNHISRCSCLSCHLATRHNRRLKGSSTLIPFSVANHRTMVDHLAMNQPRRRAHHRAARSLRRRPPARRPK</sequence>
<organism evidence="2">
    <name type="scientific">Anopheles braziliensis</name>
    <dbReference type="NCBI Taxonomy" id="58242"/>
    <lineage>
        <taxon>Eukaryota</taxon>
        <taxon>Metazoa</taxon>
        <taxon>Ecdysozoa</taxon>
        <taxon>Arthropoda</taxon>
        <taxon>Hexapoda</taxon>
        <taxon>Insecta</taxon>
        <taxon>Pterygota</taxon>
        <taxon>Neoptera</taxon>
        <taxon>Endopterygota</taxon>
        <taxon>Diptera</taxon>
        <taxon>Nematocera</taxon>
        <taxon>Culicoidea</taxon>
        <taxon>Culicidae</taxon>
        <taxon>Anophelinae</taxon>
        <taxon>Anopheles</taxon>
    </lineage>
</organism>
<accession>A0A2M3ZVK8</accession>
<reference evidence="2" key="1">
    <citation type="submission" date="2018-01" db="EMBL/GenBank/DDBJ databases">
        <title>An insight into the sialome of Amazonian anophelines.</title>
        <authorList>
            <person name="Ribeiro J.M."/>
            <person name="Scarpassa V."/>
            <person name="Calvo E."/>
        </authorList>
    </citation>
    <scope>NUCLEOTIDE SEQUENCE</scope>
    <source>
        <tissue evidence="2">Salivary glands</tissue>
    </source>
</reference>
<evidence type="ECO:0000313" key="2">
    <source>
        <dbReference type="EMBL" id="MBW32586.1"/>
    </source>
</evidence>
<evidence type="ECO:0000256" key="1">
    <source>
        <dbReference type="SAM" id="MobiDB-lite"/>
    </source>
</evidence>
<dbReference type="EMBL" id="GGFM01011835">
    <property type="protein sequence ID" value="MBW32586.1"/>
    <property type="molecule type" value="Transcribed_RNA"/>
</dbReference>
<name>A0A2M3ZVK8_9DIPT</name>